<evidence type="ECO:0000256" key="2">
    <source>
        <dbReference type="SAM" id="SignalP"/>
    </source>
</evidence>
<accession>A0A364RGV5</accession>
<name>A0A364RGV5_9BACT</name>
<feature type="region of interest" description="Disordered" evidence="1">
    <location>
        <begin position="74"/>
        <end position="100"/>
    </location>
</feature>
<feature type="chain" id="PRO_5016679134" description="Type IX secretion system membrane protein, PorP/SprF family" evidence="2">
    <location>
        <begin position="21"/>
        <end position="334"/>
    </location>
</feature>
<reference evidence="3 4" key="1">
    <citation type="submission" date="2018-06" db="EMBL/GenBank/DDBJ databases">
        <authorList>
            <person name="Liu Z.-W."/>
        </authorList>
    </citation>
    <scope>NUCLEOTIDE SEQUENCE [LARGE SCALE GENOMIC DNA]</scope>
    <source>
        <strain evidence="3 4">2b14</strain>
    </source>
</reference>
<evidence type="ECO:0008006" key="5">
    <source>
        <dbReference type="Google" id="ProtNLM"/>
    </source>
</evidence>
<keyword evidence="4" id="KW-1185">Reference proteome</keyword>
<dbReference type="AlphaFoldDB" id="A0A364RGV5"/>
<evidence type="ECO:0000313" key="4">
    <source>
        <dbReference type="Proteomes" id="UP000251692"/>
    </source>
</evidence>
<comment type="caution">
    <text evidence="3">The sequence shown here is derived from an EMBL/GenBank/DDBJ whole genome shotgun (WGS) entry which is preliminary data.</text>
</comment>
<sequence>MKRLLVGALLYIIALGTVTAQQRPQYTQYVQNNYLTNPAVSGIEPYADLRVGYRTQWVGLEGAPTSFYASLQGPIGSGGQSPKETKSARNGFSKRSSYKKPVPHHGVGFIAQQDKAGLLKTTSVNASYAYHQPLTKYIALASGISAGITQFGVNMQAADAHEAGDDYLDKTIQNMTKTDLTVGFWLYSPDFYIGVSGAQLLRNSKDFDERSTSKQPHLRQQPHFYGTAGLRITMNRDFAFIPSVMVKATESATPAIDVNGRVLYAQRIWGGVSYRHNDAMAAMAGANISHLIDVGYSYDFSTSGLNAVNAGSHEVVIGFKLNNRRKVICPTWMW</sequence>
<proteinExistence type="predicted"/>
<dbReference type="Proteomes" id="UP000251692">
    <property type="component" value="Unassembled WGS sequence"/>
</dbReference>
<dbReference type="EMBL" id="QMDV01000001">
    <property type="protein sequence ID" value="RAU83548.1"/>
    <property type="molecule type" value="Genomic_DNA"/>
</dbReference>
<dbReference type="NCBIfam" id="TIGR03519">
    <property type="entry name" value="T9SS_PorP_fam"/>
    <property type="match status" value="1"/>
</dbReference>
<evidence type="ECO:0000256" key="1">
    <source>
        <dbReference type="SAM" id="MobiDB-lite"/>
    </source>
</evidence>
<dbReference type="Pfam" id="PF11751">
    <property type="entry name" value="PorP_SprF"/>
    <property type="match status" value="1"/>
</dbReference>
<protein>
    <recommendedName>
        <fullName evidence="5">Type IX secretion system membrane protein, PorP/SprF family</fullName>
    </recommendedName>
</protein>
<organism evidence="3 4">
    <name type="scientific">Pontibacter arcticus</name>
    <dbReference type="NCBI Taxonomy" id="2080288"/>
    <lineage>
        <taxon>Bacteria</taxon>
        <taxon>Pseudomonadati</taxon>
        <taxon>Bacteroidota</taxon>
        <taxon>Cytophagia</taxon>
        <taxon>Cytophagales</taxon>
        <taxon>Hymenobacteraceae</taxon>
        <taxon>Pontibacter</taxon>
    </lineage>
</organism>
<dbReference type="OrthoDB" id="978914at2"/>
<evidence type="ECO:0000313" key="3">
    <source>
        <dbReference type="EMBL" id="RAU83548.1"/>
    </source>
</evidence>
<feature type="signal peptide" evidence="2">
    <location>
        <begin position="1"/>
        <end position="20"/>
    </location>
</feature>
<gene>
    <name evidence="3" type="ORF">DP923_00240</name>
</gene>
<dbReference type="InterPro" id="IPR019861">
    <property type="entry name" value="PorP/SprF_Bacteroidetes"/>
</dbReference>
<keyword evidence="2" id="KW-0732">Signal</keyword>
<dbReference type="RefSeq" id="WP_112303565.1">
    <property type="nucleotide sequence ID" value="NZ_QMDV01000001.1"/>
</dbReference>
<reference evidence="3 4" key="2">
    <citation type="submission" date="2018-07" db="EMBL/GenBank/DDBJ databases">
        <title>Pontibacter sp. 2b14 genomic sequence and assembly.</title>
        <authorList>
            <person name="Du Z.-J."/>
        </authorList>
    </citation>
    <scope>NUCLEOTIDE SEQUENCE [LARGE SCALE GENOMIC DNA]</scope>
    <source>
        <strain evidence="3 4">2b14</strain>
    </source>
</reference>